<dbReference type="PROSITE" id="PS51257">
    <property type="entry name" value="PROKAR_LIPOPROTEIN"/>
    <property type="match status" value="1"/>
</dbReference>
<dbReference type="EMBL" id="CP034437">
    <property type="protein sequence ID" value="AZN39917.1"/>
    <property type="molecule type" value="Genomic_DNA"/>
</dbReference>
<dbReference type="RefSeq" id="WP_126014970.1">
    <property type="nucleotide sequence ID" value="NZ_CP034437.1"/>
</dbReference>
<evidence type="ECO:0000313" key="1">
    <source>
        <dbReference type="EMBL" id="AZN39917.1"/>
    </source>
</evidence>
<organism evidence="1 2">
    <name type="scientific">Paenibacillus albus</name>
    <dbReference type="NCBI Taxonomy" id="2495582"/>
    <lineage>
        <taxon>Bacteria</taxon>
        <taxon>Bacillati</taxon>
        <taxon>Bacillota</taxon>
        <taxon>Bacilli</taxon>
        <taxon>Bacillales</taxon>
        <taxon>Paenibacillaceae</taxon>
        <taxon>Paenibacillus</taxon>
    </lineage>
</organism>
<reference evidence="2" key="1">
    <citation type="submission" date="2018-12" db="EMBL/GenBank/DDBJ databases">
        <title>Genome sequence of Peanibacillus sp.</title>
        <authorList>
            <person name="Subramani G."/>
            <person name="Srinivasan S."/>
            <person name="Kim M.K."/>
        </authorList>
    </citation>
    <scope>NUCLEOTIDE SEQUENCE [LARGE SCALE GENOMIC DNA]</scope>
    <source>
        <strain evidence="2">18JY67-1</strain>
    </source>
</reference>
<accession>A0A3Q8X5U2</accession>
<keyword evidence="2" id="KW-1185">Reference proteome</keyword>
<evidence type="ECO:0008006" key="3">
    <source>
        <dbReference type="Google" id="ProtNLM"/>
    </source>
</evidence>
<evidence type="ECO:0000313" key="2">
    <source>
        <dbReference type="Proteomes" id="UP000272528"/>
    </source>
</evidence>
<dbReference type="AlphaFoldDB" id="A0A3Q8X5U2"/>
<gene>
    <name evidence="1" type="ORF">EJC50_09850</name>
</gene>
<dbReference type="Proteomes" id="UP000272528">
    <property type="component" value="Chromosome"/>
</dbReference>
<proteinExistence type="predicted"/>
<dbReference type="OrthoDB" id="2375040at2"/>
<protein>
    <recommendedName>
        <fullName evidence="3">Lipoprotein</fullName>
    </recommendedName>
</protein>
<dbReference type="KEGG" id="palb:EJC50_09850"/>
<name>A0A3Q8X5U2_9BACL</name>
<sequence>MKLDQFATLFIVVVLLIAGCSAKENQSLTSIQQSNEGPTTVEVQAQQHELQTLVAGTSSCEKPPITMEWAGKKYILKDENSSAEPGMKFGYVSCEKGQFKLGDGGPGTLMVDSNGDPRTNHDLIFVGKWGYALYTLKQSLKVEDVASLQVVGGLPGTKGSPLYQSTNETGKTIIAKIVSWINTSKPTGVQEEYGKHGYPMVIELKMNDGKFMYVETGYNCVIKSNADGSGSKSCTTVKGEIVLSNDSTKMRAKSPELYEWLKAGWKNEK</sequence>